<dbReference type="EMBL" id="KF664582">
    <property type="protein sequence ID" value="AHB82104.1"/>
    <property type="molecule type" value="mRNA"/>
</dbReference>
<proteinExistence type="evidence at transcript level"/>
<evidence type="ECO:0000313" key="8">
    <source>
        <dbReference type="EMBL" id="AHB82104.1"/>
    </source>
</evidence>
<dbReference type="Pfam" id="PF01429">
    <property type="entry name" value="MBD"/>
    <property type="match status" value="1"/>
</dbReference>
<evidence type="ECO:0000256" key="4">
    <source>
        <dbReference type="ARBA" id="ARBA00023163"/>
    </source>
</evidence>
<keyword evidence="2" id="KW-0805">Transcription regulation</keyword>
<dbReference type="GO" id="GO:0000122">
    <property type="term" value="P:negative regulation of transcription by RNA polymerase II"/>
    <property type="evidence" value="ECO:0007669"/>
    <property type="project" value="TreeGrafter"/>
</dbReference>
<dbReference type="GO" id="GO:0006346">
    <property type="term" value="P:DNA methylation-dependent constitutive heterochromatin formation"/>
    <property type="evidence" value="ECO:0007669"/>
    <property type="project" value="TreeGrafter"/>
</dbReference>
<dbReference type="SMART" id="SM00391">
    <property type="entry name" value="MBD"/>
    <property type="match status" value="1"/>
</dbReference>
<dbReference type="PROSITE" id="PS50982">
    <property type="entry name" value="MBD"/>
    <property type="match status" value="1"/>
</dbReference>
<keyword evidence="4" id="KW-0804">Transcription</keyword>
<protein>
    <submittedName>
        <fullName evidence="8">Methyl-CpG binding domain 2/3</fullName>
    </submittedName>
</protein>
<evidence type="ECO:0000256" key="2">
    <source>
        <dbReference type="ARBA" id="ARBA00023015"/>
    </source>
</evidence>
<organism evidence="8">
    <name type="scientific">Schmidtea mediterranea</name>
    <name type="common">Freshwater planarian flatworm</name>
    <dbReference type="NCBI Taxonomy" id="79327"/>
    <lineage>
        <taxon>Eukaryota</taxon>
        <taxon>Metazoa</taxon>
        <taxon>Spiralia</taxon>
        <taxon>Lophotrochozoa</taxon>
        <taxon>Platyhelminthes</taxon>
        <taxon>Rhabditophora</taxon>
        <taxon>Seriata</taxon>
        <taxon>Tricladida</taxon>
        <taxon>Continenticola</taxon>
        <taxon>Geoplanoidea</taxon>
        <taxon>Dugesiidae</taxon>
        <taxon>Schmidtea</taxon>
    </lineage>
</organism>
<name>V5UX13_SCHMD</name>
<dbReference type="CDD" id="cd01396">
    <property type="entry name" value="MeCP2_MBD"/>
    <property type="match status" value="1"/>
</dbReference>
<reference evidence="8" key="1">
    <citation type="submission" date="2013-09" db="EMBL/GenBank/DDBJ databases">
        <title>Planarian MBD2/3 is required for adult stem cell pluripotency independently of DNA methylation.</title>
        <authorList>
            <person name="Jaber-Hijazi F."/>
            <person name="Lo P."/>
            <person name="Aboobaker A."/>
        </authorList>
    </citation>
    <scope>NUCLEOTIDE SEQUENCE</scope>
</reference>
<dbReference type="Pfam" id="PF14048">
    <property type="entry name" value="MBD_C"/>
    <property type="match status" value="1"/>
</dbReference>
<evidence type="ECO:0000256" key="6">
    <source>
        <dbReference type="SAM" id="MobiDB-lite"/>
    </source>
</evidence>
<evidence type="ECO:0000259" key="7">
    <source>
        <dbReference type="PROSITE" id="PS50982"/>
    </source>
</evidence>
<keyword evidence="5" id="KW-0539">Nucleus</keyword>
<sequence length="298" mass="33572">MSKQSFPSNTNLNSKKANSNATQPTRTSVFNATAINHQTTSLPPGWKREEILKPTGLYAGKTDIYYTSPTGQKIRSKAEMQKILGGSYDVSNFDWHSGKFVNSRKRPSTNENDSTSCKLMKMIEEYQQCLVRSGPSLFCKDKLPIIETTRPDSRINNDAVGGNDNQEVPKQIFWHKRLADNYAFNPNTNEKVRSVELPKEFQNAGFPGIDNNQLFQSIVSCIYNSTKNNIPVLGQSNHKASIEKNPCLLITANQPLVKQVVITDDIINRQEAKVKELRRKLELVRRTLLPKLSVDEAA</sequence>
<comment type="subcellular location">
    <subcellularLocation>
        <location evidence="1">Nucleus</location>
    </subcellularLocation>
</comment>
<dbReference type="InterPro" id="IPR016177">
    <property type="entry name" value="DNA-bd_dom_sf"/>
</dbReference>
<dbReference type="GO" id="GO:0008327">
    <property type="term" value="F:methyl-CpG binding"/>
    <property type="evidence" value="ECO:0007669"/>
    <property type="project" value="TreeGrafter"/>
</dbReference>
<evidence type="ECO:0000256" key="1">
    <source>
        <dbReference type="ARBA" id="ARBA00004123"/>
    </source>
</evidence>
<dbReference type="InterPro" id="IPR025884">
    <property type="entry name" value="MeCpG-bd_2/3_C_dom"/>
</dbReference>
<dbReference type="GO" id="GO:0005654">
    <property type="term" value="C:nucleoplasm"/>
    <property type="evidence" value="ECO:0007669"/>
    <property type="project" value="UniProtKB-ARBA"/>
</dbReference>
<keyword evidence="3" id="KW-0238">DNA-binding</keyword>
<accession>V5UX13</accession>
<dbReference type="SUPFAM" id="SSF54171">
    <property type="entry name" value="DNA-binding domain"/>
    <property type="match status" value="1"/>
</dbReference>
<evidence type="ECO:0000256" key="3">
    <source>
        <dbReference type="ARBA" id="ARBA00023125"/>
    </source>
</evidence>
<feature type="region of interest" description="Disordered" evidence="6">
    <location>
        <begin position="1"/>
        <end position="30"/>
    </location>
</feature>
<dbReference type="PANTHER" id="PTHR12396:SF0">
    <property type="entry name" value="METHYL-CPG BINDING DOMAIN PROTEIN-LIKE, ISOFORM C"/>
    <property type="match status" value="1"/>
</dbReference>
<dbReference type="AlphaFoldDB" id="V5UX13"/>
<evidence type="ECO:0000256" key="5">
    <source>
        <dbReference type="ARBA" id="ARBA00023242"/>
    </source>
</evidence>
<dbReference type="PANTHER" id="PTHR12396">
    <property type="entry name" value="METHYL-CPG BINDING PROTEIN, MBD"/>
    <property type="match status" value="1"/>
</dbReference>
<feature type="domain" description="MBD" evidence="7">
    <location>
        <begin position="32"/>
        <end position="100"/>
    </location>
</feature>
<dbReference type="OrthoDB" id="10072024at2759"/>
<dbReference type="Gene3D" id="3.30.890.10">
    <property type="entry name" value="Methyl-cpg-binding Protein 2, Chain A"/>
    <property type="match status" value="1"/>
</dbReference>
<dbReference type="InterPro" id="IPR001739">
    <property type="entry name" value="Methyl_CpG_DNA-bd"/>
</dbReference>